<protein>
    <submittedName>
        <fullName evidence="9">Conjugative transfer protein TraD</fullName>
    </submittedName>
</protein>
<dbReference type="SUPFAM" id="SSF52540">
    <property type="entry name" value="P-loop containing nucleoside triphosphate hydrolases"/>
    <property type="match status" value="1"/>
</dbReference>
<accession>B6ESZ1</accession>
<dbReference type="RefSeq" id="WP_012548858.1">
    <property type="nucleotide sequence ID" value="NC_011311.1"/>
</dbReference>
<geneLocation type="plasmid" evidence="9 10">
    <name>pVSAL840</name>
</geneLocation>
<evidence type="ECO:0000256" key="7">
    <source>
        <dbReference type="SAM" id="Phobius"/>
    </source>
</evidence>
<dbReference type="Gene3D" id="3.40.50.300">
    <property type="entry name" value="P-loop containing nucleotide triphosphate hydrolases"/>
    <property type="match status" value="1"/>
</dbReference>
<feature type="transmembrane region" description="Helical" evidence="7">
    <location>
        <begin position="110"/>
        <end position="136"/>
    </location>
</feature>
<organism evidence="9 10">
    <name type="scientific">Aliivibrio salmonicida (strain LFI1238)</name>
    <name type="common">Vibrio salmonicida (strain LFI1238)</name>
    <dbReference type="NCBI Taxonomy" id="316275"/>
    <lineage>
        <taxon>Bacteria</taxon>
        <taxon>Pseudomonadati</taxon>
        <taxon>Pseudomonadota</taxon>
        <taxon>Gammaproteobacteria</taxon>
        <taxon>Vibrionales</taxon>
        <taxon>Vibrionaceae</taxon>
        <taxon>Aliivibrio</taxon>
    </lineage>
</organism>
<keyword evidence="5 7" id="KW-0472">Membrane</keyword>
<keyword evidence="2" id="KW-1003">Cell membrane</keyword>
<dbReference type="GO" id="GO:0005886">
    <property type="term" value="C:plasma membrane"/>
    <property type="evidence" value="ECO:0007669"/>
    <property type="project" value="UniProtKB-SubCell"/>
</dbReference>
<feature type="domain" description="Type IV secretion system coupling protein TraD DNA-binding" evidence="8">
    <location>
        <begin position="182"/>
        <end position="557"/>
    </location>
</feature>
<sequence>MDTDKRPKHSNYTRGGQITFHNLRMFFQINTALFKWISVSVLGATVLLTYVRAPANTFMAVWYSIRNHTLLKLNAPLTREVTTLWEGKRYTSTLGAQLSNNTLLDLNAQFWYQLQVNFLISTLLGLGLVFIAMTYFKSKGDEQTDDHFIRGIKKATPAEITKEVKAKSKLSSFAIDKHRLFKHNFEIQHLMIDGTTGAGKSVALRKLVRWIRKRGDKAIIYDKGCTFVGKFYNPETDTILNPFDERCANWDIWCDAKEAPDFENMAAALIPQHGDGDPFWVDSARTIFSSTAFQMMKDNEPVSTARLLSLVLTSELETLGSFLKGTESATLVSNKIEKTAISIKSVLATYIKALRFLEGLDEKNEHNALKRPKFSITDWVQDDEQKGFLFLSSNAQQHASLRPLISMWLAIASNAILGMEEDEDRRIWVILDEMPTLHKLPELDAIIAEVRKFGGCYVIGIQSYAQLVKTYGKTTAEVIFDLLNTRFYFRAPSATMAKISALDLGEQEIDISKENYSYGAHAMRDGVSLGHQTVTRPVVSTAEIQTLDDLQCWVRLLGCNLITRLDLVFDKMPQLCHPFIKRNHSMSPEMTAIYEQLTFLELMAPQALDKENRDALRSGQAKNFEDETQMNAEWADQKQAIRANKAKELIQKEKGSMLTPEKKEQERRDIEQEQEAERMINEASIADIELGD</sequence>
<keyword evidence="4 7" id="KW-1133">Transmembrane helix</keyword>
<reference evidence="9 10" key="1">
    <citation type="journal article" date="2008" name="BMC Genomics">
        <title>The genome sequence of the fish pathogen Aliivibrio salmonicida strain LFI1238 shows extensive evidence of gene decay.</title>
        <authorList>
            <person name="Hjerde E."/>
            <person name="Lorentzen M.S."/>
            <person name="Holden M.T."/>
            <person name="Seeger K."/>
            <person name="Paulsen S."/>
            <person name="Bason N."/>
            <person name="Churcher C."/>
            <person name="Harris D."/>
            <person name="Norbertczak H."/>
            <person name="Quail M.A."/>
            <person name="Sanders S."/>
            <person name="Thurston S."/>
            <person name="Parkhill J."/>
            <person name="Willassen N.P."/>
            <person name="Thomson N.R."/>
        </authorList>
    </citation>
    <scope>NUCLEOTIDE SEQUENCE [LARGE SCALE GENOMIC DNA]</scope>
    <source>
        <strain evidence="9 10">LFI1238</strain>
    </source>
</reference>
<feature type="transmembrane region" description="Helical" evidence="7">
    <location>
        <begin position="33"/>
        <end position="53"/>
    </location>
</feature>
<dbReference type="Pfam" id="PF10412">
    <property type="entry name" value="TrwB_AAD_bind"/>
    <property type="match status" value="1"/>
</dbReference>
<evidence type="ECO:0000313" key="10">
    <source>
        <dbReference type="Proteomes" id="UP000001730"/>
    </source>
</evidence>
<dbReference type="HOGENOM" id="CLU_016763_2_0_6"/>
<name>B6ESZ1_ALISL</name>
<gene>
    <name evidence="9" type="primary">traD</name>
    <name evidence="9" type="ordered locus">VSAL_p840_20</name>
</gene>
<dbReference type="InterPro" id="IPR014128">
    <property type="entry name" value="T4SS_TraD"/>
</dbReference>
<dbReference type="InterPro" id="IPR027417">
    <property type="entry name" value="P-loop_NTPase"/>
</dbReference>
<feature type="region of interest" description="Disordered" evidence="6">
    <location>
        <begin position="649"/>
        <end position="692"/>
    </location>
</feature>
<evidence type="ECO:0000256" key="5">
    <source>
        <dbReference type="ARBA" id="ARBA00023136"/>
    </source>
</evidence>
<evidence type="ECO:0000256" key="4">
    <source>
        <dbReference type="ARBA" id="ARBA00022989"/>
    </source>
</evidence>
<dbReference type="Gene3D" id="1.10.8.80">
    <property type="entry name" value="Magnesium chelatase subunit I, C-Terminal domain"/>
    <property type="match status" value="1"/>
</dbReference>
<feature type="compositionally biased region" description="Basic and acidic residues" evidence="6">
    <location>
        <begin position="649"/>
        <end position="680"/>
    </location>
</feature>
<evidence type="ECO:0000256" key="3">
    <source>
        <dbReference type="ARBA" id="ARBA00022692"/>
    </source>
</evidence>
<evidence type="ECO:0000259" key="8">
    <source>
        <dbReference type="Pfam" id="PF10412"/>
    </source>
</evidence>
<dbReference type="PANTHER" id="PTHR37937">
    <property type="entry name" value="CONJUGATIVE TRANSFER: DNA TRANSPORT"/>
    <property type="match status" value="1"/>
</dbReference>
<evidence type="ECO:0000256" key="1">
    <source>
        <dbReference type="ARBA" id="ARBA00004651"/>
    </source>
</evidence>
<evidence type="ECO:0000313" key="9">
    <source>
        <dbReference type="EMBL" id="CAQ81879.1"/>
    </source>
</evidence>
<dbReference type="InterPro" id="IPR019476">
    <property type="entry name" value="T4SS_TraD_DNA-bd"/>
</dbReference>
<evidence type="ECO:0000256" key="6">
    <source>
        <dbReference type="SAM" id="MobiDB-lite"/>
    </source>
</evidence>
<dbReference type="InterPro" id="IPR051539">
    <property type="entry name" value="T4SS-coupling_protein"/>
</dbReference>
<proteinExistence type="predicted"/>
<dbReference type="AlphaFoldDB" id="B6ESZ1"/>
<dbReference type="PANTHER" id="PTHR37937:SF1">
    <property type="entry name" value="CONJUGATIVE TRANSFER: DNA TRANSPORT"/>
    <property type="match status" value="1"/>
</dbReference>
<dbReference type="CDD" id="cd01127">
    <property type="entry name" value="TrwB_TraG_TraD_VirD4"/>
    <property type="match status" value="1"/>
</dbReference>
<comment type="subcellular location">
    <subcellularLocation>
        <location evidence="1">Cell membrane</location>
        <topology evidence="1">Multi-pass membrane protein</topology>
    </subcellularLocation>
</comment>
<dbReference type="NCBIfam" id="TIGR02759">
    <property type="entry name" value="TraD_Ftype"/>
    <property type="match status" value="1"/>
</dbReference>
<dbReference type="Proteomes" id="UP000001730">
    <property type="component" value="Plasmid pVSAL840"/>
</dbReference>
<dbReference type="KEGG" id="vsa:VSAL_p840_20"/>
<evidence type="ECO:0000256" key="2">
    <source>
        <dbReference type="ARBA" id="ARBA00022475"/>
    </source>
</evidence>
<keyword evidence="3 7" id="KW-0812">Transmembrane</keyword>
<keyword evidence="10" id="KW-1185">Reference proteome</keyword>
<keyword evidence="9" id="KW-0614">Plasmid</keyword>
<dbReference type="EMBL" id="FM178381">
    <property type="protein sequence ID" value="CAQ81879.1"/>
    <property type="molecule type" value="Genomic_DNA"/>
</dbReference>